<dbReference type="InterPro" id="IPR050515">
    <property type="entry name" value="Beta-lactam/transpept"/>
</dbReference>
<proteinExistence type="predicted"/>
<organism evidence="3 4">
    <name type="scientific">Thermoclostridium stercorarium subsp. thermolacticum DSM 2910</name>
    <dbReference type="NCBI Taxonomy" id="1121336"/>
    <lineage>
        <taxon>Bacteria</taxon>
        <taxon>Bacillati</taxon>
        <taxon>Bacillota</taxon>
        <taxon>Clostridia</taxon>
        <taxon>Eubacteriales</taxon>
        <taxon>Oscillospiraceae</taxon>
        <taxon>Thermoclostridium</taxon>
    </lineage>
</organism>
<protein>
    <submittedName>
        <fullName evidence="3">Stage V sporulation protein D</fullName>
    </submittedName>
</protein>
<dbReference type="GO" id="GO:0005886">
    <property type="term" value="C:plasma membrane"/>
    <property type="evidence" value="ECO:0007669"/>
    <property type="project" value="TreeGrafter"/>
</dbReference>
<sequence length="579" mass="64881">MRKCIKNTFVWDNSKRFKNSDKGVLIMRKGRVRLVLYIITALMACLVYRLYQIQVEQYEVFSSAAFRQRSRMTPVYHERGQIFDRNMIPFTDRTTEYVAVLQPAIFPRDRKVWETVADALKTSIEDFTNFSIYNASPVIYRIDEGAARMFIENPVKGVSIVERKVRTDKSMPAAHIVGYTDETGTQGMSGVEKAYQHILRSDNAVYAVATTDARYQYLEEYGYRLMESRADEPLSVKLTLDYHMQKLAEEVMDRMMVSGAVVVIDVLTGDILVLASRPGFNPANISEYLNDERQPLFNRAIAGYTPGSIFKIITTAAALEENFDPEVTFDCPGFIRVGEQVFKCWNYEDGGHGILNLTESFAQSCNSYFIHLGIQLGAEKMLDMAKKFGLGSTTGISEQLIPEYEGMLPDINELIGDGNIANLAMGQGKILVTPVQAAGMAAIIANGGIRHTFNIVDSIVNSEGEIVRDMKKREWKRVISRETATALMKMMEATVEYGTGKRADIWGYGGSAGKTGSAETGMFDDERQIIHAWFTGYFPYAEPKYAMCVFVEDGTGGGTSAAPVFAEIAARIMEWEESR</sequence>
<dbReference type="Pfam" id="PF00905">
    <property type="entry name" value="Transpeptidase"/>
    <property type="match status" value="1"/>
</dbReference>
<keyword evidence="1" id="KW-1133">Transmembrane helix</keyword>
<keyword evidence="1" id="KW-0472">Membrane</keyword>
<name>A0A1B1YCH5_THEST</name>
<feature type="domain" description="Penicillin-binding protein transpeptidase" evidence="2">
    <location>
        <begin position="259"/>
        <end position="569"/>
    </location>
</feature>
<feature type="transmembrane region" description="Helical" evidence="1">
    <location>
        <begin position="34"/>
        <end position="51"/>
    </location>
</feature>
<dbReference type="OrthoDB" id="2985542at2"/>
<dbReference type="InterPro" id="IPR012338">
    <property type="entry name" value="Beta-lactam/transpept-like"/>
</dbReference>
<evidence type="ECO:0000256" key="1">
    <source>
        <dbReference type="SAM" id="Phobius"/>
    </source>
</evidence>
<dbReference type="Gene3D" id="3.40.710.10">
    <property type="entry name" value="DD-peptidase/beta-lactamase superfamily"/>
    <property type="match status" value="1"/>
</dbReference>
<keyword evidence="1" id="KW-0812">Transmembrane</keyword>
<gene>
    <name evidence="3" type="ORF">CSTERTH_05170</name>
</gene>
<dbReference type="GO" id="GO:0071555">
    <property type="term" value="P:cell wall organization"/>
    <property type="evidence" value="ECO:0007669"/>
    <property type="project" value="TreeGrafter"/>
</dbReference>
<evidence type="ECO:0000313" key="3">
    <source>
        <dbReference type="EMBL" id="ANW98473.1"/>
    </source>
</evidence>
<evidence type="ECO:0000259" key="2">
    <source>
        <dbReference type="Pfam" id="PF00905"/>
    </source>
</evidence>
<dbReference type="InterPro" id="IPR001460">
    <property type="entry name" value="PCN-bd_Tpept"/>
</dbReference>
<dbReference type="SUPFAM" id="SSF56519">
    <property type="entry name" value="Penicillin binding protein dimerisation domain"/>
    <property type="match status" value="1"/>
</dbReference>
<dbReference type="EMBL" id="CP014672">
    <property type="protein sequence ID" value="ANW98473.1"/>
    <property type="molecule type" value="Genomic_DNA"/>
</dbReference>
<dbReference type="GO" id="GO:0008658">
    <property type="term" value="F:penicillin binding"/>
    <property type="evidence" value="ECO:0007669"/>
    <property type="project" value="InterPro"/>
</dbReference>
<dbReference type="PANTHER" id="PTHR30627">
    <property type="entry name" value="PEPTIDOGLYCAN D,D-TRANSPEPTIDASE"/>
    <property type="match status" value="1"/>
</dbReference>
<dbReference type="SUPFAM" id="SSF56601">
    <property type="entry name" value="beta-lactamase/transpeptidase-like"/>
    <property type="match status" value="1"/>
</dbReference>
<dbReference type="Proteomes" id="UP000092971">
    <property type="component" value="Chromosome"/>
</dbReference>
<dbReference type="PANTHER" id="PTHR30627:SF24">
    <property type="entry name" value="PENICILLIN-BINDING PROTEIN 4B"/>
    <property type="match status" value="1"/>
</dbReference>
<dbReference type="GO" id="GO:0071972">
    <property type="term" value="F:peptidoglycan L,D-transpeptidase activity"/>
    <property type="evidence" value="ECO:0007669"/>
    <property type="project" value="TreeGrafter"/>
</dbReference>
<reference evidence="3 4" key="1">
    <citation type="submission" date="2016-02" db="EMBL/GenBank/DDBJ databases">
        <title>Comparison of Clostridium stercorarium subspecies using comparative genomics and transcriptomics.</title>
        <authorList>
            <person name="Schellenberg J."/>
            <person name="Thallinger G."/>
            <person name="Levin D.B."/>
            <person name="Zhang X."/>
            <person name="Alvare G."/>
            <person name="Fristensky B."/>
            <person name="Sparling R."/>
        </authorList>
    </citation>
    <scope>NUCLEOTIDE SEQUENCE [LARGE SCALE GENOMIC DNA]</scope>
    <source>
        <strain evidence="3 4">DSM 2910</strain>
    </source>
</reference>
<dbReference type="InterPro" id="IPR036138">
    <property type="entry name" value="PBP_dimer_sf"/>
</dbReference>
<accession>A0A1B1YCH5</accession>
<evidence type="ECO:0000313" key="4">
    <source>
        <dbReference type="Proteomes" id="UP000092971"/>
    </source>
</evidence>
<dbReference type="Gene3D" id="3.90.1310.10">
    <property type="entry name" value="Penicillin-binding protein 2a (Domain 2)"/>
    <property type="match status" value="1"/>
</dbReference>
<dbReference type="AlphaFoldDB" id="A0A1B1YCH5"/>